<organism evidence="2 3">
    <name type="scientific">Collimonas fungivorans (strain Ter331)</name>
    <dbReference type="NCBI Taxonomy" id="1005048"/>
    <lineage>
        <taxon>Bacteria</taxon>
        <taxon>Pseudomonadati</taxon>
        <taxon>Pseudomonadota</taxon>
        <taxon>Betaproteobacteria</taxon>
        <taxon>Burkholderiales</taxon>
        <taxon>Oxalobacteraceae</taxon>
        <taxon>Collimonas</taxon>
    </lineage>
</organism>
<dbReference type="eggNOG" id="COG0457">
    <property type="taxonomic scope" value="Bacteria"/>
</dbReference>
<reference evidence="2 3" key="1">
    <citation type="journal article" date="2004" name="Environ. Microbiol.">
        <title>Phylogeny-function analysis of (meta)genomic libraries: screening for expression of ribosomal RNA genes by large-insert library fluorescent in situ hybridization (LIL-FISH).</title>
        <authorList>
            <person name="Leveau J.H."/>
            <person name="Gerards S."/>
            <person name="de Boer W."/>
            <person name="van Veen J.A."/>
        </authorList>
    </citation>
    <scope>NUCLEOTIDE SEQUENCE [LARGE SCALE GENOMIC DNA]</scope>
    <source>
        <strain evidence="2 3">Ter331</strain>
    </source>
</reference>
<dbReference type="InterPro" id="IPR011990">
    <property type="entry name" value="TPR-like_helical_dom_sf"/>
</dbReference>
<accession>G0AJS6</accession>
<reference evidence="2 3" key="2">
    <citation type="journal article" date="2006" name="J. Microbiol. Methods">
        <title>Genomic flank-sequencing of plasposon insertion sites for rapid identification of functional genes.</title>
        <authorList>
            <person name="Leveau J.H."/>
            <person name="Gerards S."/>
            <person name="Fritsche K."/>
            <person name="Zondag G."/>
            <person name="van Veen J.A."/>
        </authorList>
    </citation>
    <scope>NUCLEOTIDE SEQUENCE [LARGE SCALE GENOMIC DNA]</scope>
    <source>
        <strain evidence="2 3">Ter331</strain>
    </source>
</reference>
<dbReference type="InterPro" id="IPR041656">
    <property type="entry name" value="TPR_5"/>
</dbReference>
<dbReference type="AlphaFoldDB" id="G0AJS6"/>
<dbReference type="HOGENOM" id="CLU_116756_0_0_4"/>
<dbReference type="Gene3D" id="1.25.40.10">
    <property type="entry name" value="Tetratricopeptide repeat domain"/>
    <property type="match status" value="1"/>
</dbReference>
<dbReference type="Proteomes" id="UP000008392">
    <property type="component" value="Chromosome"/>
</dbReference>
<dbReference type="EMBL" id="CP002745">
    <property type="protein sequence ID" value="AEK61371.1"/>
    <property type="molecule type" value="Genomic_DNA"/>
</dbReference>
<protein>
    <recommendedName>
        <fullName evidence="1">Tetratrico peptide repeat group 5 domain-containing protein</fullName>
    </recommendedName>
</protein>
<name>G0AJS6_COLFT</name>
<dbReference type="SUPFAM" id="SSF48452">
    <property type="entry name" value="TPR-like"/>
    <property type="match status" value="1"/>
</dbReference>
<reference evidence="2 3" key="4">
    <citation type="journal article" date="2010" name="Environ. Microbiol.">
        <title>The bacterial genus Collimonas: mycophagy, weathering and other adaptive solutions to life in oligotrophic soil environments.</title>
        <authorList>
            <person name="Leveau J.H."/>
            <person name="Uroz S."/>
            <person name="de Boer W."/>
        </authorList>
    </citation>
    <scope>NUCLEOTIDE SEQUENCE [LARGE SCALE GENOMIC DNA]</scope>
    <source>
        <strain evidence="2 3">Ter331</strain>
    </source>
</reference>
<reference evidence="2 3" key="3">
    <citation type="journal article" date="2008" name="FEMS Microbiol. Ecol.">
        <title>Identification and characterization of genes underlying chitinolysis in Collimonas fungivorans Ter331.</title>
        <authorList>
            <person name="Fritsche K."/>
            <person name="de Boer W."/>
            <person name="Gerards S."/>
            <person name="van den Berg M."/>
            <person name="van Veen J.A."/>
            <person name="Leveau J.H."/>
        </authorList>
    </citation>
    <scope>NUCLEOTIDE SEQUENCE [LARGE SCALE GENOMIC DNA]</scope>
    <source>
        <strain evidence="2 3">Ter331</strain>
    </source>
</reference>
<evidence type="ECO:0000313" key="2">
    <source>
        <dbReference type="EMBL" id="AEK61371.1"/>
    </source>
</evidence>
<evidence type="ECO:0000313" key="3">
    <source>
        <dbReference type="Proteomes" id="UP000008392"/>
    </source>
</evidence>
<reference evidence="2 3" key="5">
    <citation type="journal article" date="2011" name="ISME J.">
        <title>Dual transcriptional profiling of a bacterial/fungal confrontation: Collimonas fungivorans versus Aspergillus niger.</title>
        <authorList>
            <person name="Mela F."/>
            <person name="Fritsche K."/>
            <person name="de Boer W."/>
            <person name="van Veen J.A."/>
            <person name="de Graaff L.H."/>
            <person name="van den Berg M."/>
            <person name="Leveau J.H."/>
        </authorList>
    </citation>
    <scope>NUCLEOTIDE SEQUENCE [LARGE SCALE GENOMIC DNA]</scope>
    <source>
        <strain evidence="2 3">Ter331</strain>
    </source>
</reference>
<feature type="domain" description="Tetratrico peptide repeat group 5" evidence="1">
    <location>
        <begin position="44"/>
        <end position="166"/>
    </location>
</feature>
<keyword evidence="3" id="KW-1185">Reference proteome</keyword>
<reference evidence="3" key="6">
    <citation type="submission" date="2011-05" db="EMBL/GenBank/DDBJ databases">
        <title>Complete sequence of Collimonas fungivorans Ter331.</title>
        <authorList>
            <person name="Leveau J.H."/>
        </authorList>
    </citation>
    <scope>NUCLEOTIDE SEQUENCE [LARGE SCALE GENOMIC DNA]</scope>
    <source>
        <strain evidence="3">Ter331</strain>
    </source>
</reference>
<sequence>MSDGMPDWEARVAALWKQVDSVTPEELVSRIDLLAAERPADDPLALFERACARDTAGLESAAEPLYRAALASHGLDPYRQARATIQLASTLRILGRLEESERLVKAQLERYAEAGYGLALYDETRATLALTYLVQGRAVEAACLALTTLAPHLSRYNRSIAANAAEILKNTATASNWS</sequence>
<dbReference type="Pfam" id="PF12688">
    <property type="entry name" value="TPR_5"/>
    <property type="match status" value="1"/>
</dbReference>
<proteinExistence type="predicted"/>
<dbReference type="KEGG" id="cfu:CFU_1539"/>
<dbReference type="STRING" id="1005048.CFU_1539"/>
<evidence type="ECO:0000259" key="1">
    <source>
        <dbReference type="Pfam" id="PF12688"/>
    </source>
</evidence>
<gene>
    <name evidence="2" type="ordered locus">CFU_1539</name>
</gene>